<dbReference type="Proteomes" id="UP000708208">
    <property type="component" value="Unassembled WGS sequence"/>
</dbReference>
<gene>
    <name evidence="1" type="ORF">AFUS01_LOCUS5867</name>
</gene>
<dbReference type="EMBL" id="CAJVCH010037949">
    <property type="protein sequence ID" value="CAG7716353.1"/>
    <property type="molecule type" value="Genomic_DNA"/>
</dbReference>
<comment type="caution">
    <text evidence="1">The sequence shown here is derived from an EMBL/GenBank/DDBJ whole genome shotgun (WGS) entry which is preliminary data.</text>
</comment>
<feature type="non-terminal residue" evidence="1">
    <location>
        <position position="54"/>
    </location>
</feature>
<keyword evidence="2" id="KW-1185">Reference proteome</keyword>
<evidence type="ECO:0000313" key="2">
    <source>
        <dbReference type="Proteomes" id="UP000708208"/>
    </source>
</evidence>
<accession>A0A8J2J8D2</accession>
<proteinExistence type="predicted"/>
<evidence type="ECO:0000313" key="1">
    <source>
        <dbReference type="EMBL" id="CAG7716353.1"/>
    </source>
</evidence>
<sequence>MNLLQQFHINYEKPKCSTVKVYPNVFSEIDKDLVDAVVEEETNAATSGVCRTLP</sequence>
<name>A0A8J2J8D2_9HEXA</name>
<protein>
    <submittedName>
        <fullName evidence="1">Uncharacterized protein</fullName>
    </submittedName>
</protein>
<reference evidence="1" key="1">
    <citation type="submission" date="2021-06" db="EMBL/GenBank/DDBJ databases">
        <authorList>
            <person name="Hodson N. C."/>
            <person name="Mongue J. A."/>
            <person name="Jaron S. K."/>
        </authorList>
    </citation>
    <scope>NUCLEOTIDE SEQUENCE</scope>
</reference>
<organism evidence="1 2">
    <name type="scientific">Allacma fusca</name>
    <dbReference type="NCBI Taxonomy" id="39272"/>
    <lineage>
        <taxon>Eukaryota</taxon>
        <taxon>Metazoa</taxon>
        <taxon>Ecdysozoa</taxon>
        <taxon>Arthropoda</taxon>
        <taxon>Hexapoda</taxon>
        <taxon>Collembola</taxon>
        <taxon>Symphypleona</taxon>
        <taxon>Sminthuridae</taxon>
        <taxon>Allacma</taxon>
    </lineage>
</organism>
<dbReference type="AlphaFoldDB" id="A0A8J2J8D2"/>